<feature type="domain" description="Intradiol ring-cleavage dioxygenases" evidence="2">
    <location>
        <begin position="128"/>
        <end position="204"/>
    </location>
</feature>
<keyword evidence="3" id="KW-0223">Dioxygenase</keyword>
<dbReference type="Gene3D" id="2.60.130.10">
    <property type="entry name" value="Aromatic compound dioxygenase"/>
    <property type="match status" value="1"/>
</dbReference>
<evidence type="ECO:0000313" key="3">
    <source>
        <dbReference type="EMBL" id="OYO17247.1"/>
    </source>
</evidence>
<accession>A0A255GN48</accession>
<dbReference type="PANTHER" id="PTHR34315:SF1">
    <property type="entry name" value="INTRADIOL RING-CLEAVAGE DIOXYGENASES DOMAIN-CONTAINING PROTEIN-RELATED"/>
    <property type="match status" value="1"/>
</dbReference>
<feature type="compositionally biased region" description="Low complexity" evidence="1">
    <location>
        <begin position="61"/>
        <end position="84"/>
    </location>
</feature>
<comment type="caution">
    <text evidence="3">The sequence shown here is derived from an EMBL/GenBank/DDBJ whole genome shotgun (WGS) entry which is preliminary data.</text>
</comment>
<sequence>MTDPNTENDRYVRAVHDRGLGFDLGTLNRRRALLLFGGGAAGLLGLAGCAPQQVASGSTAAADTTSTSTTGSTAGSGSAGTASTQCVTEVPDETAGPYPGDGSNGANALTQSGIVRTDLRSSFGGPSGVAAGVPLTMELTVLNLAQACRPLVGGAVYLWHADQLGQYSMYSSAIRNENYLRGVAETDGNGTVRFTTIYPGCYDGRWPHLHFEVFGSLAAATSGRRQIVKTSQIALPEDASRAVYASTGYTRSTSNLDRTSLGRDMVFRDDNGARQLATVTGSARDGYVAKLTVAVN</sequence>
<dbReference type="InterPro" id="IPR015889">
    <property type="entry name" value="Intradiol_dOase_core"/>
</dbReference>
<dbReference type="InterPro" id="IPR000627">
    <property type="entry name" value="Intradiol_dOase_C"/>
</dbReference>
<dbReference type="SUPFAM" id="SSF49482">
    <property type="entry name" value="Aromatic compound dioxygenase"/>
    <property type="match status" value="1"/>
</dbReference>
<dbReference type="EMBL" id="NMVQ01000046">
    <property type="protein sequence ID" value="OYO17247.1"/>
    <property type="molecule type" value="Genomic_DNA"/>
</dbReference>
<dbReference type="GO" id="GO:0016702">
    <property type="term" value="F:oxidoreductase activity, acting on single donors with incorporation of molecular oxygen, incorporation of two atoms of oxygen"/>
    <property type="evidence" value="ECO:0007669"/>
    <property type="project" value="InterPro"/>
</dbReference>
<protein>
    <submittedName>
        <fullName evidence="3">3,4-dioxygenase subunit beta</fullName>
    </submittedName>
</protein>
<dbReference type="Pfam" id="PF00775">
    <property type="entry name" value="Dioxygenase_C"/>
    <property type="match status" value="1"/>
</dbReference>
<organism evidence="3 4">
    <name type="scientific">Enemella dayhoffiae</name>
    <dbReference type="NCBI Taxonomy" id="2016507"/>
    <lineage>
        <taxon>Bacteria</taxon>
        <taxon>Bacillati</taxon>
        <taxon>Actinomycetota</taxon>
        <taxon>Actinomycetes</taxon>
        <taxon>Propionibacteriales</taxon>
        <taxon>Propionibacteriaceae</taxon>
        <taxon>Enemella</taxon>
    </lineage>
</organism>
<keyword evidence="3" id="KW-0560">Oxidoreductase</keyword>
<dbReference type="InterPro" id="IPR006311">
    <property type="entry name" value="TAT_signal"/>
</dbReference>
<evidence type="ECO:0000259" key="2">
    <source>
        <dbReference type="Pfam" id="PF00775"/>
    </source>
</evidence>
<dbReference type="GO" id="GO:0008199">
    <property type="term" value="F:ferric iron binding"/>
    <property type="evidence" value="ECO:0007669"/>
    <property type="project" value="InterPro"/>
</dbReference>
<evidence type="ECO:0000256" key="1">
    <source>
        <dbReference type="SAM" id="MobiDB-lite"/>
    </source>
</evidence>
<proteinExistence type="predicted"/>
<dbReference type="AlphaFoldDB" id="A0A255GN48"/>
<dbReference type="PANTHER" id="PTHR34315">
    <property type="match status" value="1"/>
</dbReference>
<name>A0A255GN48_9ACTN</name>
<dbReference type="OrthoDB" id="9800887at2"/>
<reference evidence="3 4" key="1">
    <citation type="submission" date="2017-07" db="EMBL/GenBank/DDBJ databases">
        <title>Draft whole genome sequences of clinical Proprionibacteriaceae strains.</title>
        <authorList>
            <person name="Bernier A.-M."/>
            <person name="Bernard K."/>
            <person name="Domingo M.-C."/>
        </authorList>
    </citation>
    <scope>NUCLEOTIDE SEQUENCE [LARGE SCALE GENOMIC DNA]</scope>
    <source>
        <strain evidence="3 4">NML 130396</strain>
    </source>
</reference>
<feature type="region of interest" description="Disordered" evidence="1">
    <location>
        <begin position="90"/>
        <end position="109"/>
    </location>
</feature>
<keyword evidence="4" id="KW-1185">Reference proteome</keyword>
<gene>
    <name evidence="3" type="ORF">CGZ93_16910</name>
</gene>
<dbReference type="PROSITE" id="PS51318">
    <property type="entry name" value="TAT"/>
    <property type="match status" value="1"/>
</dbReference>
<feature type="region of interest" description="Disordered" evidence="1">
    <location>
        <begin position="61"/>
        <end position="85"/>
    </location>
</feature>
<dbReference type="RefSeq" id="WP_094365326.1">
    <property type="nucleotide sequence ID" value="NZ_NMVQ01000046.1"/>
</dbReference>
<dbReference type="Proteomes" id="UP000216311">
    <property type="component" value="Unassembled WGS sequence"/>
</dbReference>
<evidence type="ECO:0000313" key="4">
    <source>
        <dbReference type="Proteomes" id="UP000216311"/>
    </source>
</evidence>